<feature type="compositionally biased region" description="Acidic residues" evidence="6">
    <location>
        <begin position="764"/>
        <end position="776"/>
    </location>
</feature>
<dbReference type="GO" id="GO:0000127">
    <property type="term" value="C:transcription factor TFIIIC complex"/>
    <property type="evidence" value="ECO:0007669"/>
    <property type="project" value="InterPro"/>
</dbReference>
<evidence type="ECO:0000313" key="9">
    <source>
        <dbReference type="EMBL" id="KAJ7356930.1"/>
    </source>
</evidence>
<feature type="compositionally biased region" description="Low complexity" evidence="6">
    <location>
        <begin position="810"/>
        <end position="826"/>
    </location>
</feature>
<feature type="region of interest" description="Disordered" evidence="6">
    <location>
        <begin position="1511"/>
        <end position="1555"/>
    </location>
</feature>
<dbReference type="GO" id="GO:0042791">
    <property type="term" value="P:5S class rRNA transcription by RNA polymerase III"/>
    <property type="evidence" value="ECO:0007669"/>
    <property type="project" value="TreeGrafter"/>
</dbReference>
<feature type="region of interest" description="Disordered" evidence="6">
    <location>
        <begin position="838"/>
        <end position="857"/>
    </location>
</feature>
<feature type="compositionally biased region" description="Low complexity" evidence="6">
    <location>
        <begin position="626"/>
        <end position="642"/>
    </location>
</feature>
<name>A0AAD7AEZ5_9AGAR</name>
<dbReference type="GO" id="GO:0003677">
    <property type="term" value="F:DNA binding"/>
    <property type="evidence" value="ECO:0007669"/>
    <property type="project" value="UniProtKB-KW"/>
</dbReference>
<evidence type="ECO:0000256" key="4">
    <source>
        <dbReference type="ARBA" id="ARBA00023163"/>
    </source>
</evidence>
<feature type="compositionally biased region" description="Low complexity" evidence="6">
    <location>
        <begin position="742"/>
        <end position="753"/>
    </location>
</feature>
<feature type="domain" description="Transcription factor tau subunit sfc3/Tfc3 C-terminal" evidence="8">
    <location>
        <begin position="1557"/>
        <end position="1905"/>
    </location>
</feature>
<evidence type="ECO:0000256" key="1">
    <source>
        <dbReference type="ARBA" id="ARBA00004123"/>
    </source>
</evidence>
<feature type="region of interest" description="Disordered" evidence="6">
    <location>
        <begin position="1470"/>
        <end position="1491"/>
    </location>
</feature>
<keyword evidence="10" id="KW-1185">Reference proteome</keyword>
<feature type="domain" description="B-block binding subunit of TFIIIC" evidence="7">
    <location>
        <begin position="149"/>
        <end position="214"/>
    </location>
</feature>
<feature type="compositionally biased region" description="Low complexity" evidence="6">
    <location>
        <begin position="650"/>
        <end position="667"/>
    </location>
</feature>
<proteinExistence type="predicted"/>
<keyword evidence="2" id="KW-0597">Phosphoprotein</keyword>
<dbReference type="InterPro" id="IPR035625">
    <property type="entry name" value="Tfc3-like_eWH"/>
</dbReference>
<evidence type="ECO:0000313" key="10">
    <source>
        <dbReference type="Proteomes" id="UP001218218"/>
    </source>
</evidence>
<sequence>MDELLHHCLRELSFDGDLGCNVSRLRDFIVDFYSHSTNTSVQNADDAFCAFVWSLVVQQPTVIVGTVPEGITSEVWIAPQLSAKRKAKAKGEAAVEVAPPKLDIVPDAKNRSLEDLRAEYGDNLRIAADPDATYAAVTGTHIRFPKMSPMVYSALQIITRGRDNGVSVVALGQQSKYDQKTCFYLVRQLTELDLVVKVRRGGIGSNFCIHKYFFDRSEFWKSIRDEETRAAAADAEPPSHDASRAASTLPQEEDAPPELPGLNFSPIDARHLSSLPLVKARIVKLLKASKNLMHASHNLLIAIGFANPTKTDRRFFASHTRELVEQRVIEGVFVPGKKKSINSAVKCFRLVTPDSDPVTQGEAVVVPPDDDPAADDQNCIKMNLTIHKQIISLIEESGTVGMTLNQLAAALCHFDKRTIELLLTRAEKFPPPAHLSDLGIAGLMETSGRERRNRYFTIASYQALVAREKLDKDSAGGYADVDLSNVGGFFAFAKESFYTEHAALVKHQDRDAKLMRNPSNKPGKKKGPTKNPLLADGTVKKGRPRKERPEGEEFKPRKRKRKAEDGEDGPSEPKKPAKKRRLNAKKEPADDNAIPVPTANADLASNAEPEAPAPPKKKGRPPKNPPAAAADGDDAAPAPASKTGGRKKAPAAGVDADAAGTDDVPAAPKKRGRTKKEVDPDAQPPKKRSRRGQKEPAEESAKPDTGEHESEDAPNPQSPPPPPPFDMPLIPPVAILPPAQSPQPASAAPSSPLSEPPNSLPDIDQLEDEKDEDAVTLDDIVNAPLSPPDTASQLFDDPMPVNSQEPDAPKSPLDSASAPSPLDSVPALIDPALSLISTVPQLPTPPEPTPSSSSIPTSLKKVNVSTLRRENELFRVLENLGGIINTQTKEPYDAHLVVLASMAAAGETTSAPPGTRLDRRTAHAAFNNLELRGRVKQLKTTVSSVTGLSRPANIVYLPDTEESRIKTFIIEQGRSTAPFAGYVFNGVVVAENTEYGSEGMARRRRKPPTAPAQLLQAGRVTGNARIPNPDRADELFSYDEETIREVLLTEKMTLAQMYGFIPGKLIRARELHLHGLNILEKNLPYSTVISHEKRIAHFSFFYEDIPVGLYCAIVAALEGSDDLYQLLSTEEGRNVSAKDVPSALHSLLQIGRARGRGRIIELLEILRSLGLAIPLEQCAEGGTPLITCAPNGNHPTSYQEVTSDDWNQEATVAAPDYWHFTSNAPVYHWAESEHSPRLLKEMPVLSCAQAVDYWNFLRKACCDTGFDTSPFGLPDLNLPPPDLTIAKKKVKTIRRRVSWFDGYSFTWHQTYYLNRYVNGFQDQPPLTLDGDGADEIIRKLCRATSAPEPAVRELLRDAQVTRLREREKAARKMEKKMRNKASDDETKMSLAQKAAEARTARETKWEALVKKLHPGPLGDAAAIRLRRVRTQYLEATGTQKAKWEREIKQAVHEADMATAVNALASKQPKWIKPHPQLPPSSPPPAPAVVVNPPEKSIASLIAAQEPLAVEKSKRKVVKKPRHKPTKPTPEPQGPSQPADPGEDQSAAPVQNPGPRIRFHWNKDYDELAKDAFAIIHSRCRSRGKLDYGAIKQVFPGVNKSNVRVHVKQIRESSSTMAAYMSRLEDHWHELWLRYRGTTLLPDSDPLSLDFDLIAHIEFLRKHIDKNALRVGFVEDKEKEKNTIPASVEELMSQFDVVETPNGGPTWEFMWGALVDEGREKRGLRQAFTTRHDELVLGTEHSSEEVLLAESILKMAMGSPQESYDPETASWVLHSIGEDIVSPAQKNLLNRGVLSRRFKNPNSHPGRMLKISDINQNAIGGSIPQDTFQDAAALEDISTDDLSWREWPLLSTDGDTAALIQLVSDNKVDFKIDTTHAQAARAAIDWNSKKADDDDLETAILVRFHDISITKTPSPAPALALGPMEVETVAEHGTTEDGSAACCKRVNQDSLIDCAACLEEEWGALYGSIGGKDRDQFQLILDAVTGSGAKGITKRDLLAKTGLPDDAVSAVIQSITEGAVPLVFWAGYRSLVLVASSYLRAWSVQLSAEQTRIFPRRWIDMTGAKLIDVWEAATRAVMGVLVFHPGVTQAQLRWRLRSVYDRQEVNEVLRYLYDAQFMTVRGGTLPASDEETVWLFVGPRRWYSV</sequence>
<dbReference type="InterPro" id="IPR044210">
    <property type="entry name" value="Tfc3-like"/>
</dbReference>
<keyword evidence="3" id="KW-0238">DNA-binding</keyword>
<evidence type="ECO:0000256" key="5">
    <source>
        <dbReference type="ARBA" id="ARBA00023242"/>
    </source>
</evidence>
<evidence type="ECO:0000259" key="8">
    <source>
        <dbReference type="Pfam" id="PF20222"/>
    </source>
</evidence>
<evidence type="ECO:0000256" key="2">
    <source>
        <dbReference type="ARBA" id="ARBA00022553"/>
    </source>
</evidence>
<dbReference type="PANTHER" id="PTHR15180">
    <property type="entry name" value="GENERAL TRANSCRIPTION FACTOR 3C POLYPEPTIDE 1"/>
    <property type="match status" value="1"/>
</dbReference>
<dbReference type="CDD" id="cd16169">
    <property type="entry name" value="Tau138_eWH"/>
    <property type="match status" value="1"/>
</dbReference>
<organism evidence="9 10">
    <name type="scientific">Mycena albidolilacea</name>
    <dbReference type="NCBI Taxonomy" id="1033008"/>
    <lineage>
        <taxon>Eukaryota</taxon>
        <taxon>Fungi</taxon>
        <taxon>Dikarya</taxon>
        <taxon>Basidiomycota</taxon>
        <taxon>Agaricomycotina</taxon>
        <taxon>Agaricomycetes</taxon>
        <taxon>Agaricomycetidae</taxon>
        <taxon>Agaricales</taxon>
        <taxon>Marasmiineae</taxon>
        <taxon>Mycenaceae</taxon>
        <taxon>Mycena</taxon>
    </lineage>
</organism>
<feature type="region of interest" description="Disordered" evidence="6">
    <location>
        <begin position="507"/>
        <end position="826"/>
    </location>
</feature>
<evidence type="ECO:0008006" key="11">
    <source>
        <dbReference type="Google" id="ProtNLM"/>
    </source>
</evidence>
<feature type="compositionally biased region" description="Basic residues" evidence="6">
    <location>
        <begin position="1512"/>
        <end position="1525"/>
    </location>
</feature>
<dbReference type="EMBL" id="JARIHO010000008">
    <property type="protein sequence ID" value="KAJ7356930.1"/>
    <property type="molecule type" value="Genomic_DNA"/>
</dbReference>
<dbReference type="PANTHER" id="PTHR15180:SF1">
    <property type="entry name" value="GENERAL TRANSCRIPTION FACTOR 3C POLYPEPTIDE 1"/>
    <property type="match status" value="1"/>
</dbReference>
<comment type="subcellular location">
    <subcellularLocation>
        <location evidence="1">Nucleus</location>
    </subcellularLocation>
</comment>
<dbReference type="Pfam" id="PF20222">
    <property type="entry name" value="DUF6581"/>
    <property type="match status" value="1"/>
</dbReference>
<dbReference type="Pfam" id="PF04182">
    <property type="entry name" value="B-block_TFIIIC"/>
    <property type="match status" value="1"/>
</dbReference>
<dbReference type="GO" id="GO:0006384">
    <property type="term" value="P:transcription initiation at RNA polymerase III promoter"/>
    <property type="evidence" value="ECO:0007669"/>
    <property type="project" value="InterPro"/>
</dbReference>
<keyword evidence="4" id="KW-0804">Transcription</keyword>
<feature type="region of interest" description="Disordered" evidence="6">
    <location>
        <begin position="230"/>
        <end position="260"/>
    </location>
</feature>
<dbReference type="GO" id="GO:0005634">
    <property type="term" value="C:nucleus"/>
    <property type="evidence" value="ECO:0007669"/>
    <property type="project" value="UniProtKB-SubCell"/>
</dbReference>
<feature type="compositionally biased region" description="Basic and acidic residues" evidence="6">
    <location>
        <begin position="692"/>
        <end position="708"/>
    </location>
</feature>
<dbReference type="InterPro" id="IPR046488">
    <property type="entry name" value="Sfc3/Tfc3_C"/>
</dbReference>
<comment type="caution">
    <text evidence="9">The sequence shown here is derived from an EMBL/GenBank/DDBJ whole genome shotgun (WGS) entry which is preliminary data.</text>
</comment>
<keyword evidence="5" id="KW-0539">Nucleus</keyword>
<protein>
    <recommendedName>
        <fullName evidence="11">B-block binding subunit of TFIIIC domain-containing protein</fullName>
    </recommendedName>
</protein>
<feature type="compositionally biased region" description="Pro residues" evidence="6">
    <location>
        <begin position="1475"/>
        <end position="1486"/>
    </location>
</feature>
<reference evidence="9" key="1">
    <citation type="submission" date="2023-03" db="EMBL/GenBank/DDBJ databases">
        <title>Massive genome expansion in bonnet fungi (Mycena s.s.) driven by repeated elements and novel gene families across ecological guilds.</title>
        <authorList>
            <consortium name="Lawrence Berkeley National Laboratory"/>
            <person name="Harder C.B."/>
            <person name="Miyauchi S."/>
            <person name="Viragh M."/>
            <person name="Kuo A."/>
            <person name="Thoen E."/>
            <person name="Andreopoulos B."/>
            <person name="Lu D."/>
            <person name="Skrede I."/>
            <person name="Drula E."/>
            <person name="Henrissat B."/>
            <person name="Morin E."/>
            <person name="Kohler A."/>
            <person name="Barry K."/>
            <person name="LaButti K."/>
            <person name="Morin E."/>
            <person name="Salamov A."/>
            <person name="Lipzen A."/>
            <person name="Mereny Z."/>
            <person name="Hegedus B."/>
            <person name="Baldrian P."/>
            <person name="Stursova M."/>
            <person name="Weitz H."/>
            <person name="Taylor A."/>
            <person name="Grigoriev I.V."/>
            <person name="Nagy L.G."/>
            <person name="Martin F."/>
            <person name="Kauserud H."/>
        </authorList>
    </citation>
    <scope>NUCLEOTIDE SEQUENCE</scope>
    <source>
        <strain evidence="9">CBHHK002</strain>
    </source>
</reference>
<feature type="compositionally biased region" description="Pro residues" evidence="6">
    <location>
        <begin position="716"/>
        <end position="741"/>
    </location>
</feature>
<evidence type="ECO:0000256" key="6">
    <source>
        <dbReference type="SAM" id="MobiDB-lite"/>
    </source>
</evidence>
<evidence type="ECO:0000256" key="3">
    <source>
        <dbReference type="ARBA" id="ARBA00023125"/>
    </source>
</evidence>
<evidence type="ECO:0000259" key="7">
    <source>
        <dbReference type="Pfam" id="PF04182"/>
    </source>
</evidence>
<accession>A0AAD7AEZ5</accession>
<gene>
    <name evidence="9" type="ORF">DFH08DRAFT_850530</name>
</gene>
<dbReference type="Proteomes" id="UP001218218">
    <property type="component" value="Unassembled WGS sequence"/>
</dbReference>
<dbReference type="InterPro" id="IPR007309">
    <property type="entry name" value="TFIIIC_Bblock-bd"/>
</dbReference>